<dbReference type="PROSITE" id="PS51384">
    <property type="entry name" value="FAD_FR"/>
    <property type="match status" value="1"/>
</dbReference>
<gene>
    <name evidence="2" type="ORF">CNX65_15830</name>
</gene>
<protein>
    <submittedName>
        <fullName evidence="2">Siderophore-interacting protein</fullName>
    </submittedName>
</protein>
<accession>A0A290Z6D2</accession>
<name>A0A290Z6D2_9PSEU</name>
<dbReference type="PANTHER" id="PTHR30157">
    <property type="entry name" value="FERRIC REDUCTASE, NADPH-DEPENDENT"/>
    <property type="match status" value="1"/>
</dbReference>
<keyword evidence="3" id="KW-1185">Reference proteome</keyword>
<sequence length="259" mass="27170">MSWTDQSGAHSVVPMTTTAHGRFTSLLLDLATHEAEVARAEEVGAGLRLVSIAGDGLRKAAWAPGDVVQVVVVGEALLGPWEVRCYTPLALDPATGTAEILWHVHGNGPGSHWAASAVEGTPCRVVGPRRDVRLPASRGPLVLFGDETSFSTAVAAHRARDVRVVLEVGSVEESRAVLGRFGLLDVALVAREPGDAHLAEVERAVLAAQRSGPDATPVLTGKASSVQRLHRALRGAGVQGRRIGSVPYWAPGKKGLKGH</sequence>
<dbReference type="EMBL" id="CP023445">
    <property type="protein sequence ID" value="ATE54580.1"/>
    <property type="molecule type" value="Genomic_DNA"/>
</dbReference>
<dbReference type="PANTHER" id="PTHR30157:SF0">
    <property type="entry name" value="NADPH-DEPENDENT FERRIC-CHELATE REDUCTASE"/>
    <property type="match status" value="1"/>
</dbReference>
<reference evidence="2" key="1">
    <citation type="submission" date="2017-09" db="EMBL/GenBank/DDBJ databases">
        <title>Complete Genome Sequence of ansamitocin-producing Bacterium Actinosynnema pretiosum X47.</title>
        <authorList>
            <person name="Cao G."/>
            <person name="Zong G."/>
            <person name="Zhong C."/>
            <person name="Fu J."/>
        </authorList>
    </citation>
    <scope>NUCLEOTIDE SEQUENCE [LARGE SCALE GENOMIC DNA]</scope>
    <source>
        <strain evidence="2">X47</strain>
    </source>
</reference>
<dbReference type="KEGG" id="apre:CNX65_15830"/>
<evidence type="ECO:0000313" key="3">
    <source>
        <dbReference type="Proteomes" id="UP000218505"/>
    </source>
</evidence>
<dbReference type="Proteomes" id="UP000218505">
    <property type="component" value="Chromosome"/>
</dbReference>
<dbReference type="InterPro" id="IPR017927">
    <property type="entry name" value="FAD-bd_FR_type"/>
</dbReference>
<dbReference type="InterPro" id="IPR013113">
    <property type="entry name" value="SIP_FAD-bd"/>
</dbReference>
<evidence type="ECO:0000313" key="2">
    <source>
        <dbReference type="EMBL" id="ATE54580.1"/>
    </source>
</evidence>
<dbReference type="GO" id="GO:0016491">
    <property type="term" value="F:oxidoreductase activity"/>
    <property type="evidence" value="ECO:0007669"/>
    <property type="project" value="InterPro"/>
</dbReference>
<proteinExistence type="predicted"/>
<evidence type="ECO:0000259" key="1">
    <source>
        <dbReference type="PROSITE" id="PS51384"/>
    </source>
</evidence>
<dbReference type="Pfam" id="PF08021">
    <property type="entry name" value="FAD_binding_9"/>
    <property type="match status" value="1"/>
</dbReference>
<dbReference type="Gene3D" id="2.40.30.10">
    <property type="entry name" value="Translation factors"/>
    <property type="match status" value="1"/>
</dbReference>
<dbReference type="CDD" id="cd06193">
    <property type="entry name" value="siderophore_interacting"/>
    <property type="match status" value="1"/>
</dbReference>
<dbReference type="SUPFAM" id="SSF63380">
    <property type="entry name" value="Riboflavin synthase domain-like"/>
    <property type="match status" value="1"/>
</dbReference>
<dbReference type="InterPro" id="IPR039374">
    <property type="entry name" value="SIP_fam"/>
</dbReference>
<dbReference type="InterPro" id="IPR017938">
    <property type="entry name" value="Riboflavin_synthase-like_b-brl"/>
</dbReference>
<dbReference type="InterPro" id="IPR039261">
    <property type="entry name" value="FNR_nucleotide-bd"/>
</dbReference>
<dbReference type="Gene3D" id="3.40.50.80">
    <property type="entry name" value="Nucleotide-binding domain of ferredoxin-NADP reductase (FNR) module"/>
    <property type="match status" value="1"/>
</dbReference>
<dbReference type="AlphaFoldDB" id="A0A290Z6D2"/>
<organism evidence="2 3">
    <name type="scientific">Actinosynnema pretiosum</name>
    <dbReference type="NCBI Taxonomy" id="42197"/>
    <lineage>
        <taxon>Bacteria</taxon>
        <taxon>Bacillati</taxon>
        <taxon>Actinomycetota</taxon>
        <taxon>Actinomycetes</taxon>
        <taxon>Pseudonocardiales</taxon>
        <taxon>Pseudonocardiaceae</taxon>
        <taxon>Actinosynnema</taxon>
    </lineage>
</organism>
<feature type="domain" description="FAD-binding FR-type" evidence="1">
    <location>
        <begin position="30"/>
        <end position="135"/>
    </location>
</feature>